<dbReference type="Pfam" id="PF01037">
    <property type="entry name" value="AsnC_trans_reg"/>
    <property type="match status" value="1"/>
</dbReference>
<dbReference type="PROSITE" id="PS50956">
    <property type="entry name" value="HTH_ASNC_2"/>
    <property type="match status" value="1"/>
</dbReference>
<keyword evidence="6" id="KW-1185">Reference proteome</keyword>
<evidence type="ECO:0000256" key="1">
    <source>
        <dbReference type="ARBA" id="ARBA00023015"/>
    </source>
</evidence>
<dbReference type="InterPro" id="IPR000485">
    <property type="entry name" value="AsnC-type_HTH_dom"/>
</dbReference>
<dbReference type="Proteomes" id="UP001438953">
    <property type="component" value="Unassembled WGS sequence"/>
</dbReference>
<dbReference type="Gene3D" id="1.10.10.10">
    <property type="entry name" value="Winged helix-like DNA-binding domain superfamily/Winged helix DNA-binding domain"/>
    <property type="match status" value="1"/>
</dbReference>
<sequence length="154" mass="16802">MKGESVHTDPLDETDRRLIAAPRRDGRAAVSELAIQLNLSRATVRSRIEKMVARGEITGFSVTTRSDAPQAAVRGIMMLEIDGRQTDQIVQNLLGLPLVQAVHTTNGQWDLLVEVGAPALPEFDDLLLVIRAFDGVRRSETSLLLGTHRPTALG</sequence>
<dbReference type="InterPro" id="IPR036388">
    <property type="entry name" value="WH-like_DNA-bd_sf"/>
</dbReference>
<evidence type="ECO:0000256" key="2">
    <source>
        <dbReference type="ARBA" id="ARBA00023125"/>
    </source>
</evidence>
<dbReference type="InterPro" id="IPR036390">
    <property type="entry name" value="WH_DNA-bd_sf"/>
</dbReference>
<keyword evidence="3" id="KW-0804">Transcription</keyword>
<keyword evidence="2" id="KW-0238">DNA-binding</keyword>
<dbReference type="InterPro" id="IPR019888">
    <property type="entry name" value="Tscrpt_reg_AsnC-like"/>
</dbReference>
<dbReference type="InterPro" id="IPR011008">
    <property type="entry name" value="Dimeric_a/b-barrel"/>
</dbReference>
<reference evidence="5 6" key="1">
    <citation type="submission" date="2024-06" db="EMBL/GenBank/DDBJ databases">
        <title>Thioclava kandeliae sp. nov. from a rhizosphere soil sample of Kandelia candel in a mangrove.</title>
        <authorList>
            <person name="Mu T."/>
        </authorList>
    </citation>
    <scope>NUCLEOTIDE SEQUENCE [LARGE SCALE GENOMIC DNA]</scope>
    <source>
        <strain evidence="5 6">CPCC 100088</strain>
    </source>
</reference>
<dbReference type="Pfam" id="PF13404">
    <property type="entry name" value="HTH_AsnC-type"/>
    <property type="match status" value="1"/>
</dbReference>
<dbReference type="PANTHER" id="PTHR30154">
    <property type="entry name" value="LEUCINE-RESPONSIVE REGULATORY PROTEIN"/>
    <property type="match status" value="1"/>
</dbReference>
<dbReference type="SUPFAM" id="SSF54909">
    <property type="entry name" value="Dimeric alpha+beta barrel"/>
    <property type="match status" value="1"/>
</dbReference>
<dbReference type="InterPro" id="IPR019885">
    <property type="entry name" value="Tscrpt_reg_HTH_AsnC-type_CS"/>
</dbReference>
<feature type="domain" description="HTH asnC-type" evidence="4">
    <location>
        <begin position="11"/>
        <end position="77"/>
    </location>
</feature>
<dbReference type="PROSITE" id="PS00519">
    <property type="entry name" value="HTH_ASNC_1"/>
    <property type="match status" value="1"/>
</dbReference>
<dbReference type="PRINTS" id="PR00033">
    <property type="entry name" value="HTHASNC"/>
</dbReference>
<dbReference type="InterPro" id="IPR019887">
    <property type="entry name" value="Tscrpt_reg_AsnC/Lrp_C"/>
</dbReference>
<comment type="caution">
    <text evidence="5">The sequence shown here is derived from an EMBL/GenBank/DDBJ whole genome shotgun (WGS) entry which is preliminary data.</text>
</comment>
<evidence type="ECO:0000256" key="3">
    <source>
        <dbReference type="ARBA" id="ARBA00023163"/>
    </source>
</evidence>
<accession>A0ABV1SGE0</accession>
<evidence type="ECO:0000313" key="5">
    <source>
        <dbReference type="EMBL" id="MER5171970.1"/>
    </source>
</evidence>
<name>A0ABV1SGE0_9RHOB</name>
<dbReference type="RefSeq" id="WP_350936595.1">
    <property type="nucleotide sequence ID" value="NZ_JAYWLC010000006.1"/>
</dbReference>
<evidence type="ECO:0000313" key="6">
    <source>
        <dbReference type="Proteomes" id="UP001438953"/>
    </source>
</evidence>
<evidence type="ECO:0000259" key="4">
    <source>
        <dbReference type="PROSITE" id="PS50956"/>
    </source>
</evidence>
<protein>
    <submittedName>
        <fullName evidence="5">Lrp/AsnC family transcriptional regulator</fullName>
    </submittedName>
</protein>
<proteinExistence type="predicted"/>
<gene>
    <name evidence="5" type="ORF">VSX56_09290</name>
</gene>
<dbReference type="SMART" id="SM00344">
    <property type="entry name" value="HTH_ASNC"/>
    <property type="match status" value="1"/>
</dbReference>
<dbReference type="SUPFAM" id="SSF46785">
    <property type="entry name" value="Winged helix' DNA-binding domain"/>
    <property type="match status" value="1"/>
</dbReference>
<organism evidence="5 6">
    <name type="scientific">Thioclava kandeliae</name>
    <dbReference type="NCBI Taxonomy" id="3070818"/>
    <lineage>
        <taxon>Bacteria</taxon>
        <taxon>Pseudomonadati</taxon>
        <taxon>Pseudomonadota</taxon>
        <taxon>Alphaproteobacteria</taxon>
        <taxon>Rhodobacterales</taxon>
        <taxon>Paracoccaceae</taxon>
        <taxon>Thioclava</taxon>
    </lineage>
</organism>
<dbReference type="PANTHER" id="PTHR30154:SF34">
    <property type="entry name" value="TRANSCRIPTIONAL REGULATOR AZLB"/>
    <property type="match status" value="1"/>
</dbReference>
<keyword evidence="1" id="KW-0805">Transcription regulation</keyword>
<dbReference type="Gene3D" id="3.30.70.920">
    <property type="match status" value="1"/>
</dbReference>
<dbReference type="EMBL" id="JAYWLC010000006">
    <property type="protein sequence ID" value="MER5171970.1"/>
    <property type="molecule type" value="Genomic_DNA"/>
</dbReference>